<dbReference type="RefSeq" id="WP_157476563.1">
    <property type="nucleotide sequence ID" value="NZ_CP046566.1"/>
</dbReference>
<gene>
    <name evidence="1" type="ORF">GLV81_02490</name>
</gene>
<keyword evidence="2" id="KW-1185">Reference proteome</keyword>
<dbReference type="KEGG" id="fls:GLV81_02490"/>
<name>A0A6I6G6Q6_9BACT</name>
<sequence>MGTLWGLWATTKWQLWFGAFWLRCAAVPAKSAGTTRQSSAAHQQGCRQQPLSPPLLVAEQQSPAPVRGSRIGIHTLLVGDQQRQQHYNYVQYDQEQ</sequence>
<protein>
    <submittedName>
        <fullName evidence="1">Uncharacterized protein</fullName>
    </submittedName>
</protein>
<reference evidence="1 2" key="1">
    <citation type="submission" date="2019-11" db="EMBL/GenBank/DDBJ databases">
        <authorList>
            <person name="Im W.T."/>
        </authorList>
    </citation>
    <scope>NUCLEOTIDE SEQUENCE [LARGE SCALE GENOMIC DNA]</scope>
    <source>
        <strain evidence="1 2">SB-02</strain>
    </source>
</reference>
<dbReference type="AlphaFoldDB" id="A0A6I6G6Q6"/>
<evidence type="ECO:0000313" key="2">
    <source>
        <dbReference type="Proteomes" id="UP000426027"/>
    </source>
</evidence>
<proteinExistence type="predicted"/>
<dbReference type="EMBL" id="CP046566">
    <property type="protein sequence ID" value="QGW27123.1"/>
    <property type="molecule type" value="Genomic_DNA"/>
</dbReference>
<evidence type="ECO:0000313" key="1">
    <source>
        <dbReference type="EMBL" id="QGW27123.1"/>
    </source>
</evidence>
<organism evidence="1 2">
    <name type="scientific">Phnomibacter ginsenosidimutans</name>
    <dbReference type="NCBI Taxonomy" id="2676868"/>
    <lineage>
        <taxon>Bacteria</taxon>
        <taxon>Pseudomonadati</taxon>
        <taxon>Bacteroidota</taxon>
        <taxon>Chitinophagia</taxon>
        <taxon>Chitinophagales</taxon>
        <taxon>Chitinophagaceae</taxon>
        <taxon>Phnomibacter</taxon>
    </lineage>
</organism>
<accession>A0A6I6G6Q6</accession>
<dbReference type="Proteomes" id="UP000426027">
    <property type="component" value="Chromosome"/>
</dbReference>